<evidence type="ECO:0000313" key="1">
    <source>
        <dbReference type="EMBL" id="KYO35321.1"/>
    </source>
</evidence>
<reference evidence="1 2" key="1">
    <citation type="journal article" date="2012" name="Genome Biol.">
        <title>Sequencing three crocodilian genomes to illuminate the evolution of archosaurs and amniotes.</title>
        <authorList>
            <person name="St John J.A."/>
            <person name="Braun E.L."/>
            <person name="Isberg S.R."/>
            <person name="Miles L.G."/>
            <person name="Chong A.Y."/>
            <person name="Gongora J."/>
            <person name="Dalzell P."/>
            <person name="Moran C."/>
            <person name="Bed'hom B."/>
            <person name="Abzhanov A."/>
            <person name="Burgess S.C."/>
            <person name="Cooksey A.M."/>
            <person name="Castoe T.A."/>
            <person name="Crawford N.G."/>
            <person name="Densmore L.D."/>
            <person name="Drew J.C."/>
            <person name="Edwards S.V."/>
            <person name="Faircloth B.C."/>
            <person name="Fujita M.K."/>
            <person name="Greenwold M.J."/>
            <person name="Hoffmann F.G."/>
            <person name="Howard J.M."/>
            <person name="Iguchi T."/>
            <person name="Janes D.E."/>
            <person name="Khan S.Y."/>
            <person name="Kohno S."/>
            <person name="de Koning A.J."/>
            <person name="Lance S.L."/>
            <person name="McCarthy F.M."/>
            <person name="McCormack J.E."/>
            <person name="Merchant M.E."/>
            <person name="Peterson D.G."/>
            <person name="Pollock D.D."/>
            <person name="Pourmand N."/>
            <person name="Raney B.J."/>
            <person name="Roessler K.A."/>
            <person name="Sanford J.R."/>
            <person name="Sawyer R.H."/>
            <person name="Schmidt C.J."/>
            <person name="Triplett E.W."/>
            <person name="Tuberville T.D."/>
            <person name="Venegas-Anaya M."/>
            <person name="Howard J.T."/>
            <person name="Jarvis E.D."/>
            <person name="Guillette L.J.Jr."/>
            <person name="Glenn T.C."/>
            <person name="Green R.E."/>
            <person name="Ray D.A."/>
        </authorList>
    </citation>
    <scope>NUCLEOTIDE SEQUENCE [LARGE SCALE GENOMIC DNA]</scope>
    <source>
        <strain evidence="1">KSC_2009_1</strain>
    </source>
</reference>
<comment type="caution">
    <text evidence="1">The sequence shown here is derived from an EMBL/GenBank/DDBJ whole genome shotgun (WGS) entry which is preliminary data.</text>
</comment>
<protein>
    <submittedName>
        <fullName evidence="1">Uncharacterized protein</fullName>
    </submittedName>
</protein>
<accession>A0A151NEU8</accession>
<dbReference type="AlphaFoldDB" id="A0A151NEU8"/>
<proteinExistence type="predicted"/>
<sequence>MAIINGCILSEEQMEGMVIFNDINIDNLSCHLICEKELSHDQESWTLQIHAGLQFQPLAHESLLFLRLLVENRAIASFQTIQDYSSETISASLMQDRGSSFINKTQLIIPGTFT</sequence>
<keyword evidence="2" id="KW-1185">Reference proteome</keyword>
<evidence type="ECO:0000313" key="2">
    <source>
        <dbReference type="Proteomes" id="UP000050525"/>
    </source>
</evidence>
<dbReference type="Proteomes" id="UP000050525">
    <property type="component" value="Unassembled WGS sequence"/>
</dbReference>
<dbReference type="EMBL" id="AKHW03003201">
    <property type="protein sequence ID" value="KYO35321.1"/>
    <property type="molecule type" value="Genomic_DNA"/>
</dbReference>
<name>A0A151NEU8_ALLMI</name>
<organism evidence="1 2">
    <name type="scientific">Alligator mississippiensis</name>
    <name type="common">American alligator</name>
    <dbReference type="NCBI Taxonomy" id="8496"/>
    <lineage>
        <taxon>Eukaryota</taxon>
        <taxon>Metazoa</taxon>
        <taxon>Chordata</taxon>
        <taxon>Craniata</taxon>
        <taxon>Vertebrata</taxon>
        <taxon>Euteleostomi</taxon>
        <taxon>Archelosauria</taxon>
        <taxon>Archosauria</taxon>
        <taxon>Crocodylia</taxon>
        <taxon>Alligatoridae</taxon>
        <taxon>Alligatorinae</taxon>
        <taxon>Alligator</taxon>
    </lineage>
</organism>
<gene>
    <name evidence="1" type="ORF">Y1Q_0007913</name>
</gene>